<dbReference type="PATRIC" id="fig|1433287.3.peg.624"/>
<dbReference type="STRING" id="1433287.X808_6280"/>
<gene>
    <name evidence="1" type="ORF">X808_6280</name>
</gene>
<dbReference type="EMBL" id="CP006943">
    <property type="protein sequence ID" value="AHG75151.1"/>
    <property type="molecule type" value="Genomic_DNA"/>
</dbReference>
<evidence type="ECO:0000313" key="1">
    <source>
        <dbReference type="EMBL" id="AHG75151.1"/>
    </source>
</evidence>
<dbReference type="AlphaFoldDB" id="W0Q9D8"/>
<reference evidence="1 2" key="1">
    <citation type="submission" date="2013-12" db="EMBL/GenBank/DDBJ databases">
        <title>Annotation of the Mannheimia varigena USDA-ARS-USMARC-1296 complete genome.</title>
        <authorList>
            <person name="Harhay G.P."/>
            <person name="Clawson M.L."/>
            <person name="Murray R.W."/>
            <person name="Lubbers B.V."/>
            <person name="Heaton M.P."/>
            <person name="Chitko-Mckown C.G."/>
            <person name="Harhay D.M."/>
            <person name="Smith T.P.L."/>
        </authorList>
    </citation>
    <scope>NUCLEOTIDE SEQUENCE [LARGE SCALE GENOMIC DNA]</scope>
    <source>
        <strain evidence="1 2">USDA-ARS-USMARC-1296</strain>
    </source>
</reference>
<dbReference type="KEGG" id="mvi:X808_6280"/>
<dbReference type="Proteomes" id="UP000066995">
    <property type="component" value="Chromosome"/>
</dbReference>
<protein>
    <submittedName>
        <fullName evidence="1">Uncharacterized protein</fullName>
    </submittedName>
</protein>
<organism evidence="1 2">
    <name type="scientific">Mannheimia varigena USDA-ARS-USMARC-1296</name>
    <dbReference type="NCBI Taxonomy" id="1433287"/>
    <lineage>
        <taxon>Bacteria</taxon>
        <taxon>Pseudomonadati</taxon>
        <taxon>Pseudomonadota</taxon>
        <taxon>Gammaproteobacteria</taxon>
        <taxon>Pasteurellales</taxon>
        <taxon>Pasteurellaceae</taxon>
        <taxon>Mannheimia</taxon>
    </lineage>
</organism>
<proteinExistence type="predicted"/>
<keyword evidence="2" id="KW-1185">Reference proteome</keyword>
<evidence type="ECO:0000313" key="2">
    <source>
        <dbReference type="Proteomes" id="UP000066995"/>
    </source>
</evidence>
<dbReference type="HOGENOM" id="CLU_3154580_0_0_6"/>
<accession>W0Q9D8</accession>
<name>W0Q9D8_9PAST</name>
<sequence length="48" mass="5640">MEELRLGAQKIPDKSEIQYFKSQCRYAFMSDKDVIENKCDVKKVSIPE</sequence>